<protein>
    <submittedName>
        <fullName evidence="1">Uncharacterized protein</fullName>
    </submittedName>
</protein>
<gene>
    <name evidence="1" type="ORF">EYF80_021936</name>
</gene>
<organism evidence="1 2">
    <name type="scientific">Liparis tanakae</name>
    <name type="common">Tanaka's snailfish</name>
    <dbReference type="NCBI Taxonomy" id="230148"/>
    <lineage>
        <taxon>Eukaryota</taxon>
        <taxon>Metazoa</taxon>
        <taxon>Chordata</taxon>
        <taxon>Craniata</taxon>
        <taxon>Vertebrata</taxon>
        <taxon>Euteleostomi</taxon>
        <taxon>Actinopterygii</taxon>
        <taxon>Neopterygii</taxon>
        <taxon>Teleostei</taxon>
        <taxon>Neoteleostei</taxon>
        <taxon>Acanthomorphata</taxon>
        <taxon>Eupercaria</taxon>
        <taxon>Perciformes</taxon>
        <taxon>Cottioidei</taxon>
        <taxon>Cottales</taxon>
        <taxon>Liparidae</taxon>
        <taxon>Liparis</taxon>
    </lineage>
</organism>
<comment type="caution">
    <text evidence="1">The sequence shown here is derived from an EMBL/GenBank/DDBJ whole genome shotgun (WGS) entry which is preliminary data.</text>
</comment>
<dbReference type="AlphaFoldDB" id="A0A4Z2HSI0"/>
<proteinExistence type="predicted"/>
<dbReference type="Proteomes" id="UP000314294">
    <property type="component" value="Unassembled WGS sequence"/>
</dbReference>
<reference evidence="1 2" key="1">
    <citation type="submission" date="2019-03" db="EMBL/GenBank/DDBJ databases">
        <title>First draft genome of Liparis tanakae, snailfish: a comprehensive survey of snailfish specific genes.</title>
        <authorList>
            <person name="Kim W."/>
            <person name="Song I."/>
            <person name="Jeong J.-H."/>
            <person name="Kim D."/>
            <person name="Kim S."/>
            <person name="Ryu S."/>
            <person name="Song J.Y."/>
            <person name="Lee S.K."/>
        </authorList>
    </citation>
    <scope>NUCLEOTIDE SEQUENCE [LARGE SCALE GENOMIC DNA]</scope>
    <source>
        <tissue evidence="1">Muscle</tissue>
    </source>
</reference>
<keyword evidence="2" id="KW-1185">Reference proteome</keyword>
<accession>A0A4Z2HSI0</accession>
<dbReference type="EMBL" id="SRLO01000198">
    <property type="protein sequence ID" value="TNN67782.1"/>
    <property type="molecule type" value="Genomic_DNA"/>
</dbReference>
<evidence type="ECO:0000313" key="1">
    <source>
        <dbReference type="EMBL" id="TNN67782.1"/>
    </source>
</evidence>
<name>A0A4Z2HSI0_9TELE</name>
<sequence>MESSTLSSPVNVWAADRASARVGANGLAPPPLLRLRLLASLPPSLRCATVAPSAPLVTRAARPRES</sequence>
<evidence type="ECO:0000313" key="2">
    <source>
        <dbReference type="Proteomes" id="UP000314294"/>
    </source>
</evidence>